<comment type="caution">
    <text evidence="4">The sequence shown here is derived from an EMBL/GenBank/DDBJ whole genome shotgun (WGS) entry which is preliminary data.</text>
</comment>
<accession>A0A0M9ETQ6</accession>
<name>A0A0M9ETQ6_FUSLA</name>
<dbReference type="SMART" id="SM00248">
    <property type="entry name" value="ANK"/>
    <property type="match status" value="5"/>
</dbReference>
<dbReference type="PANTHER" id="PTHR24198:SF165">
    <property type="entry name" value="ANKYRIN REPEAT-CONTAINING PROTEIN-RELATED"/>
    <property type="match status" value="1"/>
</dbReference>
<dbReference type="EMBL" id="JXCE01000190">
    <property type="protein sequence ID" value="KPA39482.1"/>
    <property type="molecule type" value="Genomic_DNA"/>
</dbReference>
<dbReference type="OrthoDB" id="2384350at2759"/>
<dbReference type="Pfam" id="PF12796">
    <property type="entry name" value="Ank_2"/>
    <property type="match status" value="1"/>
</dbReference>
<organism evidence="4 5">
    <name type="scientific">Fusarium langsethiae</name>
    <dbReference type="NCBI Taxonomy" id="179993"/>
    <lineage>
        <taxon>Eukaryota</taxon>
        <taxon>Fungi</taxon>
        <taxon>Dikarya</taxon>
        <taxon>Ascomycota</taxon>
        <taxon>Pezizomycotina</taxon>
        <taxon>Sordariomycetes</taxon>
        <taxon>Hypocreomycetidae</taxon>
        <taxon>Hypocreales</taxon>
        <taxon>Nectriaceae</taxon>
        <taxon>Fusarium</taxon>
    </lineage>
</organism>
<keyword evidence="5" id="KW-1185">Reference proteome</keyword>
<protein>
    <submittedName>
        <fullName evidence="4">Serine threonine protein phosphatase</fullName>
    </submittedName>
</protein>
<keyword evidence="1" id="KW-0677">Repeat</keyword>
<sequence length="340" mass="38523">MAMFKGGVDEMNPLHLAAQRNHTNCKNVTRQDIAEGNCHECIVTLLENKPPVQDDTDAWKQSPIQTALTKRCYDCTLILLESDSVTFSPETADEFKKPLVSYLNQNDNEHRRIGERLLMKHYKKFETQNIAGDNILHLAIKFLESIFDLHHLRKWLKDPPVDDKNSQNQTPLYLAVSAKKPRLARYLIMAGASSLVSDNKGISPMILSCQLGDASSARILLLDDKYRGNERDKKSKTALHHAASSSKWPDENDCLDIVERLADVMKSINVPNQEDETPLQSAFEANRKPVCITLLRRKASIKLANVSKLSALNDIVQSEPEMNFQSDLETEKKLRTEWAN</sequence>
<dbReference type="PROSITE" id="PS50088">
    <property type="entry name" value="ANK_REPEAT"/>
    <property type="match status" value="1"/>
</dbReference>
<reference evidence="4 5" key="1">
    <citation type="submission" date="2015-04" db="EMBL/GenBank/DDBJ databases">
        <title>The draft genome sequence of Fusarium langsethiae, a T-2/HT-2 mycotoxin producer.</title>
        <authorList>
            <person name="Lysoe E."/>
            <person name="Divon H.H."/>
            <person name="Terzi V."/>
            <person name="Orru L."/>
            <person name="Lamontanara A."/>
            <person name="Kolseth A.-K."/>
            <person name="Frandsen R.J."/>
            <person name="Nielsen K."/>
            <person name="Thrane U."/>
        </authorList>
    </citation>
    <scope>NUCLEOTIDE SEQUENCE [LARGE SCALE GENOMIC DNA]</scope>
    <source>
        <strain evidence="4 5">Fl201059</strain>
    </source>
</reference>
<feature type="repeat" description="ANK" evidence="3">
    <location>
        <begin position="167"/>
        <end position="199"/>
    </location>
</feature>
<evidence type="ECO:0000256" key="2">
    <source>
        <dbReference type="ARBA" id="ARBA00023043"/>
    </source>
</evidence>
<gene>
    <name evidence="4" type="ORF">FLAG1_07640</name>
</gene>
<dbReference type="Proteomes" id="UP000037904">
    <property type="component" value="Unassembled WGS sequence"/>
</dbReference>
<dbReference type="InterPro" id="IPR002110">
    <property type="entry name" value="Ankyrin_rpt"/>
</dbReference>
<evidence type="ECO:0000313" key="4">
    <source>
        <dbReference type="EMBL" id="KPA39482.1"/>
    </source>
</evidence>
<dbReference type="Gene3D" id="1.25.40.20">
    <property type="entry name" value="Ankyrin repeat-containing domain"/>
    <property type="match status" value="2"/>
</dbReference>
<evidence type="ECO:0000256" key="1">
    <source>
        <dbReference type="ARBA" id="ARBA00022737"/>
    </source>
</evidence>
<evidence type="ECO:0000313" key="5">
    <source>
        <dbReference type="Proteomes" id="UP000037904"/>
    </source>
</evidence>
<dbReference type="SUPFAM" id="SSF48403">
    <property type="entry name" value="Ankyrin repeat"/>
    <property type="match status" value="1"/>
</dbReference>
<evidence type="ECO:0000256" key="3">
    <source>
        <dbReference type="PROSITE-ProRule" id="PRU00023"/>
    </source>
</evidence>
<dbReference type="AlphaFoldDB" id="A0A0M9ETQ6"/>
<dbReference type="InterPro" id="IPR036770">
    <property type="entry name" value="Ankyrin_rpt-contain_sf"/>
</dbReference>
<proteinExistence type="predicted"/>
<keyword evidence="2 3" id="KW-0040">ANK repeat</keyword>
<dbReference type="PANTHER" id="PTHR24198">
    <property type="entry name" value="ANKYRIN REPEAT AND PROTEIN KINASE DOMAIN-CONTAINING PROTEIN"/>
    <property type="match status" value="1"/>
</dbReference>